<accession>A0ABY9IV83</accession>
<feature type="region of interest" description="Disordered" evidence="1">
    <location>
        <begin position="70"/>
        <end position="97"/>
    </location>
</feature>
<feature type="compositionally biased region" description="Pro residues" evidence="1">
    <location>
        <begin position="17"/>
        <end position="30"/>
    </location>
</feature>
<dbReference type="RefSeq" id="WP_306070422.1">
    <property type="nucleotide sequence ID" value="NZ_CP120988.1"/>
</dbReference>
<feature type="compositionally biased region" description="Gly residues" evidence="1">
    <location>
        <begin position="70"/>
        <end position="87"/>
    </location>
</feature>
<keyword evidence="3" id="KW-1185">Reference proteome</keyword>
<dbReference type="EMBL" id="CP120988">
    <property type="protein sequence ID" value="WLQ58421.1"/>
    <property type="molecule type" value="Genomic_DNA"/>
</dbReference>
<dbReference type="Proteomes" id="UP001235744">
    <property type="component" value="Chromosome"/>
</dbReference>
<feature type="compositionally biased region" description="Low complexity" evidence="1">
    <location>
        <begin position="1"/>
        <end position="16"/>
    </location>
</feature>
<feature type="region of interest" description="Disordered" evidence="1">
    <location>
        <begin position="1"/>
        <end position="40"/>
    </location>
</feature>
<protein>
    <recommendedName>
        <fullName evidence="4">Flp pilus assembly protein RcpC/CpaB domain-containing protein</fullName>
    </recommendedName>
</protein>
<gene>
    <name evidence="2" type="ORF">P8A19_24645</name>
</gene>
<name>A0ABY9IV83_9ACTN</name>
<evidence type="ECO:0000313" key="2">
    <source>
        <dbReference type="EMBL" id="WLQ58421.1"/>
    </source>
</evidence>
<proteinExistence type="predicted"/>
<evidence type="ECO:0008006" key="4">
    <source>
        <dbReference type="Google" id="ProtNLM"/>
    </source>
</evidence>
<evidence type="ECO:0000256" key="1">
    <source>
        <dbReference type="SAM" id="MobiDB-lite"/>
    </source>
</evidence>
<evidence type="ECO:0000313" key="3">
    <source>
        <dbReference type="Proteomes" id="UP001235744"/>
    </source>
</evidence>
<reference evidence="2 3" key="1">
    <citation type="submission" date="2023-03" db="EMBL/GenBank/DDBJ databases">
        <title>Isolation and description of six Streptomyces strains from soil environments, able to metabolize different microbial glucans.</title>
        <authorList>
            <person name="Widen T."/>
            <person name="Larsbrink J."/>
        </authorList>
    </citation>
    <scope>NUCLEOTIDE SEQUENCE [LARGE SCALE GENOMIC DNA]</scope>
    <source>
        <strain evidence="2 3">Alt2</strain>
    </source>
</reference>
<sequence>MSPYGSLSSFSSLSAPPSAPPPGGVPPFPPLRVRGGSGHRLRRAVWRQRRAMAAGLALTAAALAASGLGGGGAGSGDGGEAGQGRGRGTAEAAGTTAHRVPPVRLVSAPVRIADAETVRLLRPGDRVDVIASEGAGAGSRVLAKGARVTRVPAESAEGSTENGALIVLSVPRATATTLAGAGISAGFAVILC</sequence>
<organism evidence="2 3">
    <name type="scientific">Streptomyces poriferorum</name>
    <dbReference type="NCBI Taxonomy" id="2798799"/>
    <lineage>
        <taxon>Bacteria</taxon>
        <taxon>Bacillati</taxon>
        <taxon>Actinomycetota</taxon>
        <taxon>Actinomycetes</taxon>
        <taxon>Kitasatosporales</taxon>
        <taxon>Streptomycetaceae</taxon>
        <taxon>Streptomyces</taxon>
    </lineage>
</organism>